<feature type="compositionally biased region" description="Polar residues" evidence="1">
    <location>
        <begin position="1"/>
        <end position="19"/>
    </location>
</feature>
<evidence type="ECO:0000313" key="2">
    <source>
        <dbReference type="EMBL" id="KAK2171765.1"/>
    </source>
</evidence>
<comment type="caution">
    <text evidence="2">The sequence shown here is derived from an EMBL/GenBank/DDBJ whole genome shotgun (WGS) entry which is preliminary data.</text>
</comment>
<dbReference type="Proteomes" id="UP001209878">
    <property type="component" value="Unassembled WGS sequence"/>
</dbReference>
<dbReference type="AlphaFoldDB" id="A0AAD9KJA9"/>
<gene>
    <name evidence="2" type="ORF">NP493_1029g04008</name>
</gene>
<reference evidence="2" key="1">
    <citation type="journal article" date="2023" name="Mol. Biol. Evol.">
        <title>Third-Generation Sequencing Reveals the Adaptive Role of the Epigenome in Three Deep-Sea Polychaetes.</title>
        <authorList>
            <person name="Perez M."/>
            <person name="Aroh O."/>
            <person name="Sun Y."/>
            <person name="Lan Y."/>
            <person name="Juniper S.K."/>
            <person name="Young C.R."/>
            <person name="Angers B."/>
            <person name="Qian P.Y."/>
        </authorList>
    </citation>
    <scope>NUCLEOTIDE SEQUENCE</scope>
    <source>
        <strain evidence="2">R07B-5</strain>
    </source>
</reference>
<feature type="region of interest" description="Disordered" evidence="1">
    <location>
        <begin position="1"/>
        <end position="60"/>
    </location>
</feature>
<dbReference type="EMBL" id="JAODUO010001029">
    <property type="protein sequence ID" value="KAK2171765.1"/>
    <property type="molecule type" value="Genomic_DNA"/>
</dbReference>
<accession>A0AAD9KJA9</accession>
<name>A0AAD9KJA9_RIDPI</name>
<protein>
    <submittedName>
        <fullName evidence="2">Uncharacterized protein</fullName>
    </submittedName>
</protein>
<keyword evidence="3" id="KW-1185">Reference proteome</keyword>
<evidence type="ECO:0000313" key="3">
    <source>
        <dbReference type="Proteomes" id="UP001209878"/>
    </source>
</evidence>
<organism evidence="2 3">
    <name type="scientific">Ridgeia piscesae</name>
    <name type="common">Tubeworm</name>
    <dbReference type="NCBI Taxonomy" id="27915"/>
    <lineage>
        <taxon>Eukaryota</taxon>
        <taxon>Metazoa</taxon>
        <taxon>Spiralia</taxon>
        <taxon>Lophotrochozoa</taxon>
        <taxon>Annelida</taxon>
        <taxon>Polychaeta</taxon>
        <taxon>Sedentaria</taxon>
        <taxon>Canalipalpata</taxon>
        <taxon>Sabellida</taxon>
        <taxon>Siboglinidae</taxon>
        <taxon>Ridgeia</taxon>
    </lineage>
</organism>
<sequence length="105" mass="11673">MGSSAAGSIQHSQDISWQARQKAPGLVRPQRPGATDSYEQKRSSTPESCKPGALDPPLQHIKMPADCYKNTKQHEGFLQWTERSVGIQKEGTCSHEINRWNGDLL</sequence>
<proteinExistence type="predicted"/>
<evidence type="ECO:0000256" key="1">
    <source>
        <dbReference type="SAM" id="MobiDB-lite"/>
    </source>
</evidence>